<evidence type="ECO:0000313" key="1">
    <source>
        <dbReference type="EMBL" id="KAJ9114242.1"/>
    </source>
</evidence>
<reference evidence="1" key="1">
    <citation type="submission" date="2023-04" db="EMBL/GenBank/DDBJ databases">
        <title>Draft Genome sequencing of Naganishia species isolated from polar environments using Oxford Nanopore Technology.</title>
        <authorList>
            <person name="Leo P."/>
            <person name="Venkateswaran K."/>
        </authorList>
    </citation>
    <scope>NUCLEOTIDE SEQUENCE</scope>
    <source>
        <strain evidence="1">MNA-CCFEE 5425</strain>
    </source>
</reference>
<name>A0ACC2WUM4_9TREE</name>
<protein>
    <submittedName>
        <fullName evidence="1">Uncharacterized protein</fullName>
    </submittedName>
</protein>
<gene>
    <name evidence="1" type="ORF">QFC22_005694</name>
</gene>
<evidence type="ECO:0000313" key="2">
    <source>
        <dbReference type="Proteomes" id="UP001243375"/>
    </source>
</evidence>
<comment type="caution">
    <text evidence="1">The sequence shown here is derived from an EMBL/GenBank/DDBJ whole genome shotgun (WGS) entry which is preliminary data.</text>
</comment>
<sequence length="814" mass="89201">MSAIAARRAALLLQKAASSVVTAAPVALPTTEDSPAPELPQSRASSSKNTYSKKNTKRDRSNRNSQRPNSSKASPFSNDSPYEPVDRVVVEINVMRDTQDDDDMNEVDAGEGVGRVVIEVSGSEEEGSNAAEEVEQEEEPRNSAKDTPRSVLSDTQEPTSDETDFAFDFSEPGTISMGGRPRKKRRVEVQNEEQLFVSSFKPSEGYNIYRLSADDVGRIPGSIPAKKAVAIILQAEETLVLSGTARIIPVQGHLSVFSTRISPSTSLTSYPIYAPLTHPLPTLSATNSDSQSSQFPKIKDHLPASMVESCHPNSVVFLLQELDSGLENMPGPAVGLHKVWPEGKGAFGLYGVHPVLRQAQSPVYRHITPQSWTDALNAFGEPSTPTEQVDGQYDDEPAEDRTSPCIALVKGAKRSGKSTFTREIVNRLLNKYERVAYLDTDLGQSEFGIGGTVGLYILEQPLLGPAFSHPRRPLRSHFIGSLTPRLLPEYYMSCISQLLDQYRYEVQYPIETSPTSNKISEVVPLIINTQGWVKGLGADLLLQIEHLAEATHTFAFVDPTDNTADNQTGRGMDDQPTQLFQGEDYGIEPEVQLHGGYGSVFHLQSIPVSPLLSRFTASDMRVISTISYLHARIHDNDIHWDFLSPLACHTPWQVDLGAVFQELYLTGEGADGIIQDDLPLVLNARLVALVERVEGPTQDLYQPGRQLAEPSEVNCVGFGLIRSISPDGKTVHLLSPIEPTHLSRVNIMIGGELELPVCGMLDWRISCHPASVVQSGLFGVSWSDVPYLTVGADQGVGMGRRKWRRNIMRKGQGS</sequence>
<accession>A0ACC2WUM4</accession>
<organism evidence="1 2">
    <name type="scientific">Naganishia vaughanmartiniae</name>
    <dbReference type="NCBI Taxonomy" id="1424756"/>
    <lineage>
        <taxon>Eukaryota</taxon>
        <taxon>Fungi</taxon>
        <taxon>Dikarya</taxon>
        <taxon>Basidiomycota</taxon>
        <taxon>Agaricomycotina</taxon>
        <taxon>Tremellomycetes</taxon>
        <taxon>Filobasidiales</taxon>
        <taxon>Filobasidiaceae</taxon>
        <taxon>Naganishia</taxon>
    </lineage>
</organism>
<dbReference type="EMBL" id="JASBWU010000019">
    <property type="protein sequence ID" value="KAJ9114242.1"/>
    <property type="molecule type" value="Genomic_DNA"/>
</dbReference>
<keyword evidence="2" id="KW-1185">Reference proteome</keyword>
<dbReference type="Proteomes" id="UP001243375">
    <property type="component" value="Unassembled WGS sequence"/>
</dbReference>
<proteinExistence type="predicted"/>